<name>A0A1I0IR63_9BACT</name>
<organism evidence="2 3">
    <name type="scientific">Hymenobacter actinosclerus</name>
    <dbReference type="NCBI Taxonomy" id="82805"/>
    <lineage>
        <taxon>Bacteria</taxon>
        <taxon>Pseudomonadati</taxon>
        <taxon>Bacteroidota</taxon>
        <taxon>Cytophagia</taxon>
        <taxon>Cytophagales</taxon>
        <taxon>Hymenobacteraceae</taxon>
        <taxon>Hymenobacter</taxon>
    </lineage>
</organism>
<keyword evidence="3" id="KW-1185">Reference proteome</keyword>
<keyword evidence="1" id="KW-1133">Transmembrane helix</keyword>
<proteinExistence type="predicted"/>
<feature type="transmembrane region" description="Helical" evidence="1">
    <location>
        <begin position="6"/>
        <end position="28"/>
    </location>
</feature>
<evidence type="ECO:0000313" key="3">
    <source>
        <dbReference type="Proteomes" id="UP000198697"/>
    </source>
</evidence>
<accession>A0A1I0IR63</accession>
<sequence length="178" mass="20255">MNSRQLVFRFVAALIVIFTAYQIGVAGLSYRVIGYREYDQKLDAQHLAEFTATSNPTTAAELRHCAVANTATALSFRAEYNSLSNPNRIVEGTVGHCKMYSYVVAAAYNQLARQRGWKTRCRVAYGQVYWFGINLHKFVSGPFFRTHDFNIIQNGKQVYAVDAILYDYFRISTIPLRS</sequence>
<gene>
    <name evidence="2" type="ORF">SAMN04487998_3461</name>
</gene>
<dbReference type="AlphaFoldDB" id="A0A1I0IR63"/>
<protein>
    <recommendedName>
        <fullName evidence="4">Transglutaminase-like superfamily protein</fullName>
    </recommendedName>
</protein>
<reference evidence="3" key="1">
    <citation type="submission" date="2016-10" db="EMBL/GenBank/DDBJ databases">
        <authorList>
            <person name="Varghese N."/>
            <person name="Submissions S."/>
        </authorList>
    </citation>
    <scope>NUCLEOTIDE SEQUENCE [LARGE SCALE GENOMIC DNA]</scope>
    <source>
        <strain evidence="3">DSM 15310</strain>
    </source>
</reference>
<evidence type="ECO:0000313" key="2">
    <source>
        <dbReference type="EMBL" id="SET99708.1"/>
    </source>
</evidence>
<dbReference type="EMBL" id="FOHS01000005">
    <property type="protein sequence ID" value="SET99708.1"/>
    <property type="molecule type" value="Genomic_DNA"/>
</dbReference>
<evidence type="ECO:0000256" key="1">
    <source>
        <dbReference type="SAM" id="Phobius"/>
    </source>
</evidence>
<keyword evidence="1" id="KW-0472">Membrane</keyword>
<keyword evidence="1" id="KW-0812">Transmembrane</keyword>
<evidence type="ECO:0008006" key="4">
    <source>
        <dbReference type="Google" id="ProtNLM"/>
    </source>
</evidence>
<dbReference type="Proteomes" id="UP000198697">
    <property type="component" value="Unassembled WGS sequence"/>
</dbReference>